<evidence type="ECO:0000313" key="2">
    <source>
        <dbReference type="Proteomes" id="UP000546642"/>
    </source>
</evidence>
<dbReference type="AlphaFoldDB" id="A0A7X0D951"/>
<dbReference type="EMBL" id="JACHDS010000001">
    <property type="protein sequence ID" value="MBB6174694.1"/>
    <property type="molecule type" value="Genomic_DNA"/>
</dbReference>
<gene>
    <name evidence="1" type="ORF">HNR23_004754</name>
</gene>
<name>A0A7X0D951_9ACTN</name>
<proteinExistence type="predicted"/>
<organism evidence="1 2">
    <name type="scientific">Nocardiopsis mwathae</name>
    <dbReference type="NCBI Taxonomy" id="1472723"/>
    <lineage>
        <taxon>Bacteria</taxon>
        <taxon>Bacillati</taxon>
        <taxon>Actinomycetota</taxon>
        <taxon>Actinomycetes</taxon>
        <taxon>Streptosporangiales</taxon>
        <taxon>Nocardiopsidaceae</taxon>
        <taxon>Nocardiopsis</taxon>
    </lineage>
</organism>
<sequence>MTRPAPVIRPEIRGCTRVHDRAYLLRLRRS</sequence>
<comment type="caution">
    <text evidence="1">The sequence shown here is derived from an EMBL/GenBank/DDBJ whole genome shotgun (WGS) entry which is preliminary data.</text>
</comment>
<dbReference type="Proteomes" id="UP000546642">
    <property type="component" value="Unassembled WGS sequence"/>
</dbReference>
<keyword evidence="2" id="KW-1185">Reference proteome</keyword>
<evidence type="ECO:0000313" key="1">
    <source>
        <dbReference type="EMBL" id="MBB6174694.1"/>
    </source>
</evidence>
<reference evidence="1 2" key="1">
    <citation type="submission" date="2020-08" db="EMBL/GenBank/DDBJ databases">
        <title>Sequencing the genomes of 1000 actinobacteria strains.</title>
        <authorList>
            <person name="Klenk H.-P."/>
        </authorList>
    </citation>
    <scope>NUCLEOTIDE SEQUENCE [LARGE SCALE GENOMIC DNA]</scope>
    <source>
        <strain evidence="1 2">DSM 46659</strain>
    </source>
</reference>
<accession>A0A7X0D951</accession>
<protein>
    <submittedName>
        <fullName evidence="1">Uncharacterized protein</fullName>
    </submittedName>
</protein>